<feature type="domain" description="SWIM-type" evidence="3">
    <location>
        <begin position="56"/>
        <end position="91"/>
    </location>
</feature>
<protein>
    <recommendedName>
        <fullName evidence="3">SWIM-type domain-containing protein</fullName>
    </recommendedName>
</protein>
<dbReference type="Pfam" id="PF04434">
    <property type="entry name" value="SWIM"/>
    <property type="match status" value="1"/>
</dbReference>
<organism evidence="4 5">
    <name type="scientific">Calidithermus terrae</name>
    <dbReference type="NCBI Taxonomy" id="1408545"/>
    <lineage>
        <taxon>Bacteria</taxon>
        <taxon>Thermotogati</taxon>
        <taxon>Deinococcota</taxon>
        <taxon>Deinococci</taxon>
        <taxon>Thermales</taxon>
        <taxon>Thermaceae</taxon>
        <taxon>Calidithermus</taxon>
    </lineage>
</organism>
<feature type="compositionally biased region" description="Basic and acidic residues" evidence="2">
    <location>
        <begin position="118"/>
        <end position="143"/>
    </location>
</feature>
<evidence type="ECO:0000256" key="2">
    <source>
        <dbReference type="SAM" id="MobiDB-lite"/>
    </source>
</evidence>
<comment type="caution">
    <text evidence="4">The sequence shown here is derived from an EMBL/GenBank/DDBJ whole genome shotgun (WGS) entry which is preliminary data.</text>
</comment>
<dbReference type="GO" id="GO:0008270">
    <property type="term" value="F:zinc ion binding"/>
    <property type="evidence" value="ECO:0007669"/>
    <property type="project" value="UniProtKB-KW"/>
</dbReference>
<dbReference type="PROSITE" id="PS50966">
    <property type="entry name" value="ZF_SWIM"/>
    <property type="match status" value="1"/>
</dbReference>
<name>A0A399E4F4_9DEIN</name>
<accession>A0A399E4F4</accession>
<evidence type="ECO:0000259" key="3">
    <source>
        <dbReference type="PROSITE" id="PS50966"/>
    </source>
</evidence>
<dbReference type="AlphaFoldDB" id="A0A399E4F4"/>
<evidence type="ECO:0000313" key="5">
    <source>
        <dbReference type="Proteomes" id="UP000265715"/>
    </source>
</evidence>
<dbReference type="EMBL" id="QXDL01000265">
    <property type="protein sequence ID" value="RIH78423.1"/>
    <property type="molecule type" value="Genomic_DNA"/>
</dbReference>
<dbReference type="OrthoDB" id="26424at2"/>
<sequence length="452" mass="49335">MSLSWTPDQVLSLAPDGSSAKSGRELSSPAKWVSFARSADEGALWGECQGSGKLPYQTQIDLSGSAPTFKCTCPSRKFPCKHGLGLLLMYAARPEAFAAAEPPVWAAEWLEGRRKRAEAKAEKAAKPPAPKDPHAQAKREAAREKKVAAGVAELGLWLRDLVRGGLAQAPGKPYRFWDDMGARLVDAQAPGLARMVRELAEHTGGEGWQERLLERLGRIHLAAQAYARLSSLPEPHQADVRAVVGFTQPQEEVQALEGVGGTWLVMGQAVAQEDKLRARRTWLLEESTHRYALLLEFAFGKNAFAAPLHPDSSWEGELAFFPGAYPMRAVLKSGRPRYDYSLATLGGDTAAGLLDAYSAALAANPWTERIPATLTATLEPFGDPSRWTLRSPEGAQLRLHPRFSYHHGLLGYAGGQPVHLFGEWDGEAFLPLRAYAEGEQLLLNLPHQEAPE</sequence>
<feature type="region of interest" description="Disordered" evidence="2">
    <location>
        <begin position="117"/>
        <end position="143"/>
    </location>
</feature>
<dbReference type="InterPro" id="IPR007527">
    <property type="entry name" value="Znf_SWIM"/>
</dbReference>
<dbReference type="Proteomes" id="UP000265715">
    <property type="component" value="Unassembled WGS sequence"/>
</dbReference>
<keyword evidence="1" id="KW-0862">Zinc</keyword>
<gene>
    <name evidence="4" type="ORF">Mterra_03668</name>
</gene>
<evidence type="ECO:0000313" key="4">
    <source>
        <dbReference type="EMBL" id="RIH78423.1"/>
    </source>
</evidence>
<keyword evidence="1" id="KW-0479">Metal-binding</keyword>
<keyword evidence="1" id="KW-0863">Zinc-finger</keyword>
<evidence type="ECO:0000256" key="1">
    <source>
        <dbReference type="PROSITE-ProRule" id="PRU00325"/>
    </source>
</evidence>
<dbReference type="RefSeq" id="WP_119316545.1">
    <property type="nucleotide sequence ID" value="NZ_QXDL01000265.1"/>
</dbReference>
<keyword evidence="5" id="KW-1185">Reference proteome</keyword>
<reference evidence="4 5" key="1">
    <citation type="submission" date="2018-08" db="EMBL/GenBank/DDBJ databases">
        <title>Meiothermus terrae DSM 26712 genome sequencing project.</title>
        <authorList>
            <person name="Da Costa M.S."/>
            <person name="Albuquerque L."/>
            <person name="Raposo P."/>
            <person name="Froufe H.J.C."/>
            <person name="Barroso C.S."/>
            <person name="Egas C."/>
        </authorList>
    </citation>
    <scope>NUCLEOTIDE SEQUENCE [LARGE SCALE GENOMIC DNA]</scope>
    <source>
        <strain evidence="4 5">DSM 26712</strain>
    </source>
</reference>
<proteinExistence type="predicted"/>